<accession>A0A0V8IVS3</accession>
<dbReference type="InterPro" id="IPR036390">
    <property type="entry name" value="WH_DNA-bd_sf"/>
</dbReference>
<keyword evidence="6" id="KW-1185">Reference proteome</keyword>
<dbReference type="PANTHER" id="PTHR38445:SF9">
    <property type="entry name" value="HTH-TYPE TRANSCRIPTIONAL REPRESSOR YTRA"/>
    <property type="match status" value="1"/>
</dbReference>
<dbReference type="InterPro" id="IPR000524">
    <property type="entry name" value="Tscrpt_reg_HTH_GntR"/>
</dbReference>
<keyword evidence="2" id="KW-0238">DNA-binding</keyword>
<evidence type="ECO:0000256" key="1">
    <source>
        <dbReference type="ARBA" id="ARBA00023015"/>
    </source>
</evidence>
<dbReference type="CDD" id="cd07377">
    <property type="entry name" value="WHTH_GntR"/>
    <property type="match status" value="1"/>
</dbReference>
<dbReference type="RefSeq" id="WP_058266472.1">
    <property type="nucleotide sequence ID" value="NZ_FMAZ01000001.1"/>
</dbReference>
<feature type="domain" description="HTH gntR-type" evidence="4">
    <location>
        <begin position="13"/>
        <end position="81"/>
    </location>
</feature>
<name>A0A0V8IVS3_9MICC</name>
<dbReference type="Proteomes" id="UP000053199">
    <property type="component" value="Unassembled WGS sequence"/>
</dbReference>
<dbReference type="GO" id="GO:0003700">
    <property type="term" value="F:DNA-binding transcription factor activity"/>
    <property type="evidence" value="ECO:0007669"/>
    <property type="project" value="InterPro"/>
</dbReference>
<evidence type="ECO:0000259" key="4">
    <source>
        <dbReference type="PROSITE" id="PS50949"/>
    </source>
</evidence>
<dbReference type="STRING" id="993070.AS031_02060"/>
<dbReference type="Pfam" id="PF00392">
    <property type="entry name" value="GntR"/>
    <property type="match status" value="1"/>
</dbReference>
<dbReference type="AlphaFoldDB" id="A0A0V8IVS3"/>
<dbReference type="Gene3D" id="1.10.10.10">
    <property type="entry name" value="Winged helix-like DNA-binding domain superfamily/Winged helix DNA-binding domain"/>
    <property type="match status" value="1"/>
</dbReference>
<dbReference type="SUPFAM" id="SSF46785">
    <property type="entry name" value="Winged helix' DNA-binding domain"/>
    <property type="match status" value="1"/>
</dbReference>
<dbReference type="GO" id="GO:0003677">
    <property type="term" value="F:DNA binding"/>
    <property type="evidence" value="ECO:0007669"/>
    <property type="project" value="UniProtKB-KW"/>
</dbReference>
<dbReference type="SMART" id="SM00345">
    <property type="entry name" value="HTH_GNTR"/>
    <property type="match status" value="1"/>
</dbReference>
<comment type="caution">
    <text evidence="5">The sequence shown here is derived from an EMBL/GenBank/DDBJ whole genome shotgun (WGS) entry which is preliminary data.</text>
</comment>
<evidence type="ECO:0000256" key="3">
    <source>
        <dbReference type="ARBA" id="ARBA00023163"/>
    </source>
</evidence>
<keyword evidence="1" id="KW-0805">Transcription regulation</keyword>
<dbReference type="EMBL" id="LNQM01000001">
    <property type="protein sequence ID" value="KSU78846.1"/>
    <property type="molecule type" value="Genomic_DNA"/>
</dbReference>
<dbReference type="OrthoDB" id="4307011at2"/>
<dbReference type="InterPro" id="IPR036388">
    <property type="entry name" value="WH-like_DNA-bd_sf"/>
</dbReference>
<dbReference type="PROSITE" id="PS50949">
    <property type="entry name" value="HTH_GNTR"/>
    <property type="match status" value="1"/>
</dbReference>
<proteinExistence type="predicted"/>
<reference evidence="5 6" key="1">
    <citation type="journal article" date="2014" name="Arch. Microbiol.">
        <title>Arthrobacter enclensis sp. nov., isolated from sediment sample.</title>
        <authorList>
            <person name="Dastager S.G."/>
            <person name="Liu Q."/>
            <person name="Tang S.K."/>
            <person name="Krishnamurthi S."/>
            <person name="Lee J.C."/>
            <person name="Li W.J."/>
        </authorList>
    </citation>
    <scope>NUCLEOTIDE SEQUENCE [LARGE SCALE GENOMIC DNA]</scope>
    <source>
        <strain evidence="5 6">NIO-1008</strain>
    </source>
</reference>
<organism evidence="5 6">
    <name type="scientific">Pseudarthrobacter enclensis</name>
    <dbReference type="NCBI Taxonomy" id="993070"/>
    <lineage>
        <taxon>Bacteria</taxon>
        <taxon>Bacillati</taxon>
        <taxon>Actinomycetota</taxon>
        <taxon>Actinomycetes</taxon>
        <taxon>Micrococcales</taxon>
        <taxon>Micrococcaceae</taxon>
        <taxon>Pseudarthrobacter</taxon>
    </lineage>
</organism>
<sequence length="141" mass="14202">MSAGITVDLRSATPPYEQIRSQISSLVAVGALAPGSRLPTVRSLAADLGIAAGTVARAYKELEAAGVVESRRRGGTVVASVPGGAGHGSPGAVPPEVSAAVERCVAAGRGAGLNDDVLLELVRGQLRKELHGDTEAETGPR</sequence>
<keyword evidence="3" id="KW-0804">Transcription</keyword>
<evidence type="ECO:0000313" key="5">
    <source>
        <dbReference type="EMBL" id="KSU78846.1"/>
    </source>
</evidence>
<evidence type="ECO:0000256" key="2">
    <source>
        <dbReference type="ARBA" id="ARBA00023125"/>
    </source>
</evidence>
<protein>
    <submittedName>
        <fullName evidence="5">GntR family transcriptional regulator</fullName>
    </submittedName>
</protein>
<evidence type="ECO:0000313" key="6">
    <source>
        <dbReference type="Proteomes" id="UP000053199"/>
    </source>
</evidence>
<dbReference type="PANTHER" id="PTHR38445">
    <property type="entry name" value="HTH-TYPE TRANSCRIPTIONAL REPRESSOR YTRA"/>
    <property type="match status" value="1"/>
</dbReference>
<gene>
    <name evidence="5" type="ORF">AS031_02060</name>
</gene>